<keyword evidence="1" id="KW-0812">Transmembrane</keyword>
<feature type="transmembrane region" description="Helical" evidence="1">
    <location>
        <begin position="29"/>
        <end position="51"/>
    </location>
</feature>
<organism evidence="2">
    <name type="scientific">bioreactor metagenome</name>
    <dbReference type="NCBI Taxonomy" id="1076179"/>
    <lineage>
        <taxon>unclassified sequences</taxon>
        <taxon>metagenomes</taxon>
        <taxon>ecological metagenomes</taxon>
    </lineage>
</organism>
<dbReference type="EMBL" id="VSSQ01071410">
    <property type="protein sequence ID" value="MPN23020.1"/>
    <property type="molecule type" value="Genomic_DNA"/>
</dbReference>
<feature type="transmembrane region" description="Helical" evidence="1">
    <location>
        <begin position="57"/>
        <end position="78"/>
    </location>
</feature>
<evidence type="ECO:0000313" key="2">
    <source>
        <dbReference type="EMBL" id="MPN23020.1"/>
    </source>
</evidence>
<proteinExistence type="predicted"/>
<protein>
    <submittedName>
        <fullName evidence="2">Uncharacterized protein</fullName>
    </submittedName>
</protein>
<keyword evidence="1" id="KW-1133">Transmembrane helix</keyword>
<sequence length="83" mass="9985">MQKKFNKLCCKKWKELTTFMLHRAAQFSVLDWAIFKTCLVSLGLMIGTWFARLFKKLAPLVALIFIVSWVYLVWRIFFDEEFE</sequence>
<dbReference type="AlphaFoldDB" id="A0A645GAF6"/>
<gene>
    <name evidence="2" type="ORF">SDC9_170405</name>
</gene>
<evidence type="ECO:0000256" key="1">
    <source>
        <dbReference type="SAM" id="Phobius"/>
    </source>
</evidence>
<name>A0A645GAF6_9ZZZZ</name>
<keyword evidence="1" id="KW-0472">Membrane</keyword>
<accession>A0A645GAF6</accession>
<reference evidence="2" key="1">
    <citation type="submission" date="2019-08" db="EMBL/GenBank/DDBJ databases">
        <authorList>
            <person name="Kucharzyk K."/>
            <person name="Murdoch R.W."/>
            <person name="Higgins S."/>
            <person name="Loffler F."/>
        </authorList>
    </citation>
    <scope>NUCLEOTIDE SEQUENCE</scope>
</reference>
<comment type="caution">
    <text evidence="2">The sequence shown here is derived from an EMBL/GenBank/DDBJ whole genome shotgun (WGS) entry which is preliminary data.</text>
</comment>